<organism evidence="1 2">
    <name type="scientific">Thalassiosira oceanica</name>
    <name type="common">Marine diatom</name>
    <dbReference type="NCBI Taxonomy" id="159749"/>
    <lineage>
        <taxon>Eukaryota</taxon>
        <taxon>Sar</taxon>
        <taxon>Stramenopiles</taxon>
        <taxon>Ochrophyta</taxon>
        <taxon>Bacillariophyta</taxon>
        <taxon>Coscinodiscophyceae</taxon>
        <taxon>Thalassiosirophycidae</taxon>
        <taxon>Thalassiosirales</taxon>
        <taxon>Thalassiosiraceae</taxon>
        <taxon>Thalassiosira</taxon>
    </lineage>
</organism>
<dbReference type="Proteomes" id="UP000266841">
    <property type="component" value="Unassembled WGS sequence"/>
</dbReference>
<protein>
    <submittedName>
        <fullName evidence="1">Uncharacterized protein</fullName>
    </submittedName>
</protein>
<keyword evidence="2" id="KW-1185">Reference proteome</keyword>
<reference evidence="1 2" key="1">
    <citation type="journal article" date="2012" name="Genome Biol.">
        <title>Genome and low-iron response of an oceanic diatom adapted to chronic iron limitation.</title>
        <authorList>
            <person name="Lommer M."/>
            <person name="Specht M."/>
            <person name="Roy A.S."/>
            <person name="Kraemer L."/>
            <person name="Andreson R."/>
            <person name="Gutowska M.A."/>
            <person name="Wolf J."/>
            <person name="Bergner S.V."/>
            <person name="Schilhabel M.B."/>
            <person name="Klostermeier U.C."/>
            <person name="Beiko R.G."/>
            <person name="Rosenstiel P."/>
            <person name="Hippler M."/>
            <person name="Laroche J."/>
        </authorList>
    </citation>
    <scope>NUCLEOTIDE SEQUENCE [LARGE SCALE GENOMIC DNA]</scope>
    <source>
        <strain evidence="1 2">CCMP1005</strain>
    </source>
</reference>
<name>K0RFU7_THAOC</name>
<accession>K0RFU7</accession>
<dbReference type="EMBL" id="AGNL01046591">
    <property type="protein sequence ID" value="EJK47826.1"/>
    <property type="molecule type" value="Genomic_DNA"/>
</dbReference>
<comment type="caution">
    <text evidence="1">The sequence shown here is derived from an EMBL/GenBank/DDBJ whole genome shotgun (WGS) entry which is preliminary data.</text>
</comment>
<sequence>MSIEAIAGASSVQRNVAVGFRAGVVDSGVIDTITIGEHVRLALDFKSVVRSFIKSGITCKDARLLAAYRITSFRKCLMPHEFFGLRDLAVQFSQVESDCPIECNDKADVELSHGRVVRNSTAAQSTIDHEEIRRQWEAQGDVLPLYGVDPTQSAVENSIATADAEEKERRYIFELGHDLQSMPDDDIIRLWPSDSVYIFMTALAIVLLHNPVALAFCTRLHPSPPSSKRPVEDDICVIRHTRVVLTQHVEPRWGPDRAVDLAETGPVETGRGEAAPTPTEPVCASTIVCAATSTDVAPSSAPSTDVASSARQ</sequence>
<gene>
    <name evidence="1" type="ORF">THAOC_33433</name>
</gene>
<proteinExistence type="predicted"/>
<evidence type="ECO:0000313" key="2">
    <source>
        <dbReference type="Proteomes" id="UP000266841"/>
    </source>
</evidence>
<evidence type="ECO:0000313" key="1">
    <source>
        <dbReference type="EMBL" id="EJK47826.1"/>
    </source>
</evidence>
<dbReference type="eggNOG" id="ENOG502SDBJ">
    <property type="taxonomic scope" value="Eukaryota"/>
</dbReference>
<dbReference type="AlphaFoldDB" id="K0RFU7"/>